<keyword evidence="2" id="KW-0238">DNA-binding</keyword>
<feature type="compositionally biased region" description="Polar residues" evidence="5">
    <location>
        <begin position="1"/>
        <end position="16"/>
    </location>
</feature>
<dbReference type="GO" id="GO:0003677">
    <property type="term" value="F:DNA binding"/>
    <property type="evidence" value="ECO:0007669"/>
    <property type="project" value="UniProtKB-KW"/>
</dbReference>
<evidence type="ECO:0000313" key="8">
    <source>
        <dbReference type="Proteomes" id="UP001152484"/>
    </source>
</evidence>
<dbReference type="AlphaFoldDB" id="A0A9P1EM11"/>
<evidence type="ECO:0000256" key="5">
    <source>
        <dbReference type="SAM" id="MobiDB-lite"/>
    </source>
</evidence>
<dbReference type="PANTHER" id="PTHR31719">
    <property type="entry name" value="NAC TRANSCRIPTION FACTOR 56"/>
    <property type="match status" value="1"/>
</dbReference>
<dbReference type="InterPro" id="IPR036093">
    <property type="entry name" value="NAC_dom_sf"/>
</dbReference>
<name>A0A9P1EM11_CUSEU</name>
<reference evidence="7" key="1">
    <citation type="submission" date="2022-07" db="EMBL/GenBank/DDBJ databases">
        <authorList>
            <person name="Macas J."/>
            <person name="Novak P."/>
            <person name="Neumann P."/>
        </authorList>
    </citation>
    <scope>NUCLEOTIDE SEQUENCE</scope>
</reference>
<feature type="domain" description="NAC" evidence="6">
    <location>
        <begin position="36"/>
        <end position="197"/>
    </location>
</feature>
<feature type="region of interest" description="Disordered" evidence="5">
    <location>
        <begin position="104"/>
        <end position="127"/>
    </location>
</feature>
<dbReference type="PANTHER" id="PTHR31719:SF179">
    <property type="entry name" value="OS08G0148400 PROTEIN"/>
    <property type="match status" value="1"/>
</dbReference>
<organism evidence="7 8">
    <name type="scientific">Cuscuta europaea</name>
    <name type="common">European dodder</name>
    <dbReference type="NCBI Taxonomy" id="41803"/>
    <lineage>
        <taxon>Eukaryota</taxon>
        <taxon>Viridiplantae</taxon>
        <taxon>Streptophyta</taxon>
        <taxon>Embryophyta</taxon>
        <taxon>Tracheophyta</taxon>
        <taxon>Spermatophyta</taxon>
        <taxon>Magnoliopsida</taxon>
        <taxon>eudicotyledons</taxon>
        <taxon>Gunneridae</taxon>
        <taxon>Pentapetalae</taxon>
        <taxon>asterids</taxon>
        <taxon>lamiids</taxon>
        <taxon>Solanales</taxon>
        <taxon>Convolvulaceae</taxon>
        <taxon>Cuscuteae</taxon>
        <taxon>Cuscuta</taxon>
        <taxon>Cuscuta subgen. Cuscuta</taxon>
    </lineage>
</organism>
<keyword evidence="8" id="KW-1185">Reference proteome</keyword>
<dbReference type="Gene3D" id="2.170.150.80">
    <property type="entry name" value="NAC domain"/>
    <property type="match status" value="1"/>
</dbReference>
<dbReference type="Proteomes" id="UP001152484">
    <property type="component" value="Unassembled WGS sequence"/>
</dbReference>
<dbReference type="GO" id="GO:0006355">
    <property type="term" value="P:regulation of DNA-templated transcription"/>
    <property type="evidence" value="ECO:0007669"/>
    <property type="project" value="InterPro"/>
</dbReference>
<accession>A0A9P1EM11</accession>
<evidence type="ECO:0000259" key="6">
    <source>
        <dbReference type="PROSITE" id="PS51005"/>
    </source>
</evidence>
<protein>
    <recommendedName>
        <fullName evidence="6">NAC domain-containing protein</fullName>
    </recommendedName>
</protein>
<dbReference type="PROSITE" id="PS51005">
    <property type="entry name" value="NAC"/>
    <property type="match status" value="1"/>
</dbReference>
<evidence type="ECO:0000256" key="2">
    <source>
        <dbReference type="ARBA" id="ARBA00023125"/>
    </source>
</evidence>
<evidence type="ECO:0000256" key="1">
    <source>
        <dbReference type="ARBA" id="ARBA00023015"/>
    </source>
</evidence>
<evidence type="ECO:0000256" key="4">
    <source>
        <dbReference type="ARBA" id="ARBA00023242"/>
    </source>
</evidence>
<dbReference type="OrthoDB" id="910810at2759"/>
<gene>
    <name evidence="7" type="ORF">CEURO_LOCUS20064</name>
</gene>
<keyword evidence="3" id="KW-0804">Transcription</keyword>
<comment type="caution">
    <text evidence="7">The sequence shown here is derived from an EMBL/GenBank/DDBJ whole genome shotgun (WGS) entry which is preliminary data.</text>
</comment>
<dbReference type="EMBL" id="CAMAPE010000061">
    <property type="protein sequence ID" value="CAH9113571.1"/>
    <property type="molecule type" value="Genomic_DNA"/>
</dbReference>
<keyword evidence="4" id="KW-0539">Nucleus</keyword>
<proteinExistence type="predicted"/>
<dbReference type="InterPro" id="IPR003441">
    <property type="entry name" value="NAC-dom"/>
</dbReference>
<sequence>MEVPYPNNQPSLSTPAGNVAGSGETHPTAAADPFNLPPGYRFCPTDKELVLEYLKKKLLDKDLPPNRIVEVELYKQTPDQLSTNNAMVGENEWYFFTPRDKKYPNGTRPNRAAGSAEPGSTNGYWKATGKDRTIQDGKTTIGFKKSLVFYEGKPPNGTKTSWLMHEYRVDAPISITAKVKCPSMRLDKWVLCKIYKNKASSGKKDADKEVSKANSTYELIQSRIQPLSYYHDDMDYYLRSFQ</sequence>
<dbReference type="Pfam" id="PF02365">
    <property type="entry name" value="NAM"/>
    <property type="match status" value="1"/>
</dbReference>
<keyword evidence="1" id="KW-0805">Transcription regulation</keyword>
<dbReference type="SUPFAM" id="SSF101941">
    <property type="entry name" value="NAC domain"/>
    <property type="match status" value="1"/>
</dbReference>
<feature type="region of interest" description="Disordered" evidence="5">
    <location>
        <begin position="1"/>
        <end position="32"/>
    </location>
</feature>
<evidence type="ECO:0000256" key="3">
    <source>
        <dbReference type="ARBA" id="ARBA00023163"/>
    </source>
</evidence>
<evidence type="ECO:0000313" key="7">
    <source>
        <dbReference type="EMBL" id="CAH9113571.1"/>
    </source>
</evidence>